<name>X1A9T9_9ZZZZ</name>
<protein>
    <submittedName>
        <fullName evidence="1">Uncharacterized protein</fullName>
    </submittedName>
</protein>
<gene>
    <name evidence="1" type="ORF">S01H4_21225</name>
</gene>
<comment type="caution">
    <text evidence="1">The sequence shown here is derived from an EMBL/GenBank/DDBJ whole genome shotgun (WGS) entry which is preliminary data.</text>
</comment>
<accession>X1A9T9</accession>
<reference evidence="1" key="1">
    <citation type="journal article" date="2014" name="Front. Microbiol.">
        <title>High frequency of phylogenetically diverse reductive dehalogenase-homologous genes in deep subseafloor sedimentary metagenomes.</title>
        <authorList>
            <person name="Kawai M."/>
            <person name="Futagami T."/>
            <person name="Toyoda A."/>
            <person name="Takaki Y."/>
            <person name="Nishi S."/>
            <person name="Hori S."/>
            <person name="Arai W."/>
            <person name="Tsubouchi T."/>
            <person name="Morono Y."/>
            <person name="Uchiyama I."/>
            <person name="Ito T."/>
            <person name="Fujiyama A."/>
            <person name="Inagaki F."/>
            <person name="Takami H."/>
        </authorList>
    </citation>
    <scope>NUCLEOTIDE SEQUENCE</scope>
    <source>
        <strain evidence="1">Expedition CK06-06</strain>
    </source>
</reference>
<proteinExistence type="predicted"/>
<dbReference type="AlphaFoldDB" id="X1A9T9"/>
<sequence length="87" mass="10287">MRLDMARFLKDKEQLVNYFARENIVPVKAPPWAKPRFELRRNTKQPGHLVSSNMLPVVLEALGVQDERSCKDVREHIKHLRKVYGYK</sequence>
<evidence type="ECO:0000313" key="1">
    <source>
        <dbReference type="EMBL" id="GAG78494.1"/>
    </source>
</evidence>
<dbReference type="EMBL" id="BART01009597">
    <property type="protein sequence ID" value="GAG78494.1"/>
    <property type="molecule type" value="Genomic_DNA"/>
</dbReference>
<organism evidence="1">
    <name type="scientific">marine sediment metagenome</name>
    <dbReference type="NCBI Taxonomy" id="412755"/>
    <lineage>
        <taxon>unclassified sequences</taxon>
        <taxon>metagenomes</taxon>
        <taxon>ecological metagenomes</taxon>
    </lineage>
</organism>